<accession>A0A0U3Q9W1</accession>
<comment type="subcellular location">
    <subcellularLocation>
        <location evidence="1">Cell membrane</location>
        <topology evidence="1">Peripheral membrane protein</topology>
    </subcellularLocation>
</comment>
<dbReference type="EMBL" id="CP013747">
    <property type="protein sequence ID" value="ALV41085.1"/>
    <property type="molecule type" value="Genomic_DNA"/>
</dbReference>
<proteinExistence type="inferred from homology"/>
<protein>
    <submittedName>
        <fullName evidence="9">Sugar ABC transporter ATP-binding protein</fullName>
    </submittedName>
</protein>
<gene>
    <name evidence="9" type="ORF">AU252_07900</name>
</gene>
<dbReference type="Gene3D" id="3.40.50.300">
    <property type="entry name" value="P-loop containing nucleotide triphosphate hydrolases"/>
    <property type="match status" value="1"/>
</dbReference>
<dbReference type="Pfam" id="PF08352">
    <property type="entry name" value="oligo_HPY"/>
    <property type="match status" value="1"/>
</dbReference>
<keyword evidence="3" id="KW-0813">Transport</keyword>
<evidence type="ECO:0000259" key="8">
    <source>
        <dbReference type="PROSITE" id="PS50893"/>
    </source>
</evidence>
<dbReference type="InterPro" id="IPR003593">
    <property type="entry name" value="AAA+_ATPase"/>
</dbReference>
<feature type="domain" description="ABC transporter" evidence="8">
    <location>
        <begin position="15"/>
        <end position="263"/>
    </location>
</feature>
<dbReference type="PROSITE" id="PS00211">
    <property type="entry name" value="ABC_TRANSPORTER_1"/>
    <property type="match status" value="1"/>
</dbReference>
<keyword evidence="5" id="KW-0547">Nucleotide-binding</keyword>
<dbReference type="GO" id="GO:0005886">
    <property type="term" value="C:plasma membrane"/>
    <property type="evidence" value="ECO:0007669"/>
    <property type="project" value="UniProtKB-SubCell"/>
</dbReference>
<keyword evidence="7" id="KW-0472">Membrane</keyword>
<dbReference type="AlphaFoldDB" id="A0A0U3Q9W1"/>
<dbReference type="STRING" id="121292.AU252_07900"/>
<dbReference type="InterPro" id="IPR013563">
    <property type="entry name" value="Oligopep_ABC_C"/>
</dbReference>
<evidence type="ECO:0000313" key="10">
    <source>
        <dbReference type="Proteomes" id="UP000065151"/>
    </source>
</evidence>
<evidence type="ECO:0000256" key="2">
    <source>
        <dbReference type="ARBA" id="ARBA00005417"/>
    </source>
</evidence>
<evidence type="ECO:0000313" key="9">
    <source>
        <dbReference type="EMBL" id="ALV41085.1"/>
    </source>
</evidence>
<dbReference type="InterPro" id="IPR027417">
    <property type="entry name" value="P-loop_NTPase"/>
</dbReference>
<dbReference type="GO" id="GO:0015833">
    <property type="term" value="P:peptide transport"/>
    <property type="evidence" value="ECO:0007669"/>
    <property type="project" value="InterPro"/>
</dbReference>
<dbReference type="GO" id="GO:0016887">
    <property type="term" value="F:ATP hydrolysis activity"/>
    <property type="evidence" value="ECO:0007669"/>
    <property type="project" value="InterPro"/>
</dbReference>
<dbReference type="PANTHER" id="PTHR43297:SF2">
    <property type="entry name" value="DIPEPTIDE TRANSPORT ATP-BINDING PROTEIN DPPD"/>
    <property type="match status" value="1"/>
</dbReference>
<dbReference type="InterPro" id="IPR050388">
    <property type="entry name" value="ABC_Ni/Peptide_Import"/>
</dbReference>
<organism evidence="9">
    <name type="scientific">Pseudarthrobacter sulfonivorans</name>
    <dbReference type="NCBI Taxonomy" id="121292"/>
    <lineage>
        <taxon>Bacteria</taxon>
        <taxon>Bacillati</taxon>
        <taxon>Actinomycetota</taxon>
        <taxon>Actinomycetes</taxon>
        <taxon>Micrococcales</taxon>
        <taxon>Micrococcaceae</taxon>
        <taxon>Pseudarthrobacter</taxon>
    </lineage>
</organism>
<dbReference type="FunFam" id="3.40.50.300:FF:000016">
    <property type="entry name" value="Oligopeptide ABC transporter ATP-binding component"/>
    <property type="match status" value="1"/>
</dbReference>
<dbReference type="SUPFAM" id="SSF52540">
    <property type="entry name" value="P-loop containing nucleoside triphosphate hydrolases"/>
    <property type="match status" value="1"/>
</dbReference>
<dbReference type="CDD" id="cd03257">
    <property type="entry name" value="ABC_NikE_OppD_transporters"/>
    <property type="match status" value="1"/>
</dbReference>
<keyword evidence="6 9" id="KW-0067">ATP-binding</keyword>
<dbReference type="PROSITE" id="PS50893">
    <property type="entry name" value="ABC_TRANSPORTER_2"/>
    <property type="match status" value="1"/>
</dbReference>
<evidence type="ECO:0000256" key="5">
    <source>
        <dbReference type="ARBA" id="ARBA00022741"/>
    </source>
</evidence>
<comment type="similarity">
    <text evidence="2">Belongs to the ABC transporter superfamily.</text>
</comment>
<dbReference type="InterPro" id="IPR003439">
    <property type="entry name" value="ABC_transporter-like_ATP-bd"/>
</dbReference>
<evidence type="ECO:0000256" key="3">
    <source>
        <dbReference type="ARBA" id="ARBA00022448"/>
    </source>
</evidence>
<dbReference type="Proteomes" id="UP000065151">
    <property type="component" value="Chromosome"/>
</dbReference>
<keyword evidence="4" id="KW-1003">Cell membrane</keyword>
<dbReference type="PANTHER" id="PTHR43297">
    <property type="entry name" value="OLIGOPEPTIDE TRANSPORT ATP-BINDING PROTEIN APPD"/>
    <property type="match status" value="1"/>
</dbReference>
<evidence type="ECO:0000256" key="4">
    <source>
        <dbReference type="ARBA" id="ARBA00022475"/>
    </source>
</evidence>
<dbReference type="InterPro" id="IPR017871">
    <property type="entry name" value="ABC_transporter-like_CS"/>
</dbReference>
<evidence type="ECO:0000256" key="7">
    <source>
        <dbReference type="ARBA" id="ARBA00023136"/>
    </source>
</evidence>
<dbReference type="SMART" id="SM00382">
    <property type="entry name" value="AAA"/>
    <property type="match status" value="1"/>
</dbReference>
<dbReference type="GO" id="GO:0005524">
    <property type="term" value="F:ATP binding"/>
    <property type="evidence" value="ECO:0007669"/>
    <property type="project" value="UniProtKB-KW"/>
</dbReference>
<dbReference type="Pfam" id="PF00005">
    <property type="entry name" value="ABC_tran"/>
    <property type="match status" value="1"/>
</dbReference>
<dbReference type="RefSeq" id="WP_058930243.1">
    <property type="nucleotide sequence ID" value="NZ_CP013747.1"/>
</dbReference>
<name>A0A0U3Q9W1_9MICC</name>
<sequence length="325" mass="35345">MTVSQTSLGSHQPVLEIKDLTVKYRGDTRSTTAVDRVSFSIGAGEIFGLAGESGCGKSTIANAIMRLLRDPAEIAGGSIRFGGRDVLSLSKEELRRFRWQDVAMVFQSAMNSLNPVMTIGDQIVDIFTTHAGYSRKESLRRAAELLELVRIDPARLKSYPHQLSGGMRQRAVIAMAVALKPSLLILDEPTTALDVVVQQEIMAQIKDLQHQLGFSVLFITHDMSLMVELSHRMAVMYGGRIVETAKSRDIHTAPRHPYTQALMGAFPPLTGPRVPLTGLADGVKFSNIADLREAAPGHFVAPVSPDQIPQAQTAQNQPALEGAHS</sequence>
<dbReference type="KEGG" id="psul:AU252_07900"/>
<evidence type="ECO:0000256" key="1">
    <source>
        <dbReference type="ARBA" id="ARBA00004202"/>
    </source>
</evidence>
<reference evidence="9 10" key="1">
    <citation type="submission" date="2015-12" db="EMBL/GenBank/DDBJ databases">
        <authorList>
            <person name="Shamseldin A."/>
            <person name="Moawad H."/>
            <person name="Abd El-Rahim W.M."/>
            <person name="Sadowsky M.J."/>
        </authorList>
    </citation>
    <scope>NUCLEOTIDE SEQUENCE [LARGE SCALE GENOMIC DNA]</scope>
    <source>
        <strain evidence="9 10">Ar51</strain>
    </source>
</reference>
<evidence type="ECO:0000256" key="6">
    <source>
        <dbReference type="ARBA" id="ARBA00022840"/>
    </source>
</evidence>